<comment type="caution">
    <text evidence="2">The sequence shown here is derived from an EMBL/GenBank/DDBJ whole genome shotgun (WGS) entry which is preliminary data.</text>
</comment>
<reference evidence="2" key="1">
    <citation type="submission" date="2023-07" db="EMBL/GenBank/DDBJ databases">
        <title>draft genome sequence of fig (Ficus carica).</title>
        <authorList>
            <person name="Takahashi T."/>
            <person name="Nishimura K."/>
        </authorList>
    </citation>
    <scope>NUCLEOTIDE SEQUENCE</scope>
</reference>
<keyword evidence="3" id="KW-1185">Reference proteome</keyword>
<feature type="compositionally biased region" description="Basic and acidic residues" evidence="1">
    <location>
        <begin position="34"/>
        <end position="46"/>
    </location>
</feature>
<dbReference type="Proteomes" id="UP001187192">
    <property type="component" value="Unassembled WGS sequence"/>
</dbReference>
<organism evidence="2 3">
    <name type="scientific">Ficus carica</name>
    <name type="common">Common fig</name>
    <dbReference type="NCBI Taxonomy" id="3494"/>
    <lineage>
        <taxon>Eukaryota</taxon>
        <taxon>Viridiplantae</taxon>
        <taxon>Streptophyta</taxon>
        <taxon>Embryophyta</taxon>
        <taxon>Tracheophyta</taxon>
        <taxon>Spermatophyta</taxon>
        <taxon>Magnoliopsida</taxon>
        <taxon>eudicotyledons</taxon>
        <taxon>Gunneridae</taxon>
        <taxon>Pentapetalae</taxon>
        <taxon>rosids</taxon>
        <taxon>fabids</taxon>
        <taxon>Rosales</taxon>
        <taxon>Moraceae</taxon>
        <taxon>Ficeae</taxon>
        <taxon>Ficus</taxon>
    </lineage>
</organism>
<evidence type="ECO:0000256" key="1">
    <source>
        <dbReference type="SAM" id="MobiDB-lite"/>
    </source>
</evidence>
<protein>
    <submittedName>
        <fullName evidence="2">Uncharacterized protein</fullName>
    </submittedName>
</protein>
<feature type="compositionally biased region" description="Basic and acidic residues" evidence="1">
    <location>
        <begin position="96"/>
        <end position="114"/>
    </location>
</feature>
<name>A0AA88E8A9_FICCA</name>
<gene>
    <name evidence="2" type="ORF">TIFTF001_038994</name>
</gene>
<feature type="compositionally biased region" description="Basic and acidic residues" evidence="1">
    <location>
        <begin position="59"/>
        <end position="86"/>
    </location>
</feature>
<proteinExistence type="predicted"/>
<sequence>MTVTGEATTDLVIFSGACLWGDDDVIHQMSDNAGRGDESEYRHEPRNANSREMSSSKSDGFEKDHGREKSNSTDHEYEVISDREIGNDQGPNNALEECKDEDKPQKSDSDIEAS</sequence>
<evidence type="ECO:0000313" key="3">
    <source>
        <dbReference type="Proteomes" id="UP001187192"/>
    </source>
</evidence>
<feature type="region of interest" description="Disordered" evidence="1">
    <location>
        <begin position="27"/>
        <end position="114"/>
    </location>
</feature>
<accession>A0AA88E8A9</accession>
<dbReference type="EMBL" id="BTGU01000978">
    <property type="protein sequence ID" value="GMN69947.1"/>
    <property type="molecule type" value="Genomic_DNA"/>
</dbReference>
<feature type="compositionally biased region" description="Polar residues" evidence="1">
    <location>
        <begin position="47"/>
        <end position="58"/>
    </location>
</feature>
<evidence type="ECO:0000313" key="2">
    <source>
        <dbReference type="EMBL" id="GMN69947.1"/>
    </source>
</evidence>
<dbReference type="AlphaFoldDB" id="A0AA88E8A9"/>